<dbReference type="KEGG" id="cmah:C1I91_18145"/>
<evidence type="ECO:0000256" key="2">
    <source>
        <dbReference type="SAM" id="Phobius"/>
    </source>
</evidence>
<dbReference type="EMBL" id="CP025746">
    <property type="protein sequence ID" value="QAA33410.1"/>
    <property type="molecule type" value="Genomic_DNA"/>
</dbReference>
<feature type="compositionally biased region" description="Polar residues" evidence="1">
    <location>
        <begin position="55"/>
        <end position="64"/>
    </location>
</feature>
<dbReference type="RefSeq" id="WP_128214132.1">
    <property type="nucleotide sequence ID" value="NZ_CP025746.1"/>
</dbReference>
<evidence type="ECO:0000256" key="1">
    <source>
        <dbReference type="SAM" id="MobiDB-lite"/>
    </source>
</evidence>
<gene>
    <name evidence="3" type="ORF">C1I91_18145</name>
</gene>
<organism evidence="3 4">
    <name type="scientific">Clostridium manihotivorum</name>
    <dbReference type="NCBI Taxonomy" id="2320868"/>
    <lineage>
        <taxon>Bacteria</taxon>
        <taxon>Bacillati</taxon>
        <taxon>Bacillota</taxon>
        <taxon>Clostridia</taxon>
        <taxon>Eubacteriales</taxon>
        <taxon>Clostridiaceae</taxon>
        <taxon>Clostridium</taxon>
    </lineage>
</organism>
<keyword evidence="2" id="KW-1133">Transmembrane helix</keyword>
<proteinExistence type="predicted"/>
<evidence type="ECO:0000313" key="3">
    <source>
        <dbReference type="EMBL" id="QAA33410.1"/>
    </source>
</evidence>
<dbReference type="Proteomes" id="UP000286268">
    <property type="component" value="Chromosome"/>
</dbReference>
<dbReference type="AlphaFoldDB" id="A0A3R5X3B1"/>
<feature type="region of interest" description="Disordered" evidence="1">
    <location>
        <begin position="55"/>
        <end position="89"/>
    </location>
</feature>
<feature type="transmembrane region" description="Helical" evidence="2">
    <location>
        <begin position="7"/>
        <end position="26"/>
    </location>
</feature>
<accession>A0A3R5X3B1</accession>
<feature type="compositionally biased region" description="Basic and acidic residues" evidence="1">
    <location>
        <begin position="68"/>
        <end position="77"/>
    </location>
</feature>
<keyword evidence="2" id="KW-0812">Transmembrane</keyword>
<name>A0A3R5X3B1_9CLOT</name>
<keyword evidence="4" id="KW-1185">Reference proteome</keyword>
<feature type="compositionally biased region" description="Polar residues" evidence="1">
    <location>
        <begin position="78"/>
        <end position="87"/>
    </location>
</feature>
<keyword evidence="2" id="KW-0472">Membrane</keyword>
<dbReference type="OrthoDB" id="9905232at2"/>
<reference evidence="3 4" key="1">
    <citation type="submission" date="2018-01" db="EMBL/GenBank/DDBJ databases">
        <title>Genome Sequencing and Assembly of Anaerobacter polyendosporus strain CT4.</title>
        <authorList>
            <person name="Tachaapaikoon C."/>
            <person name="Sutheeworapong S."/>
            <person name="Jenjaroenpun P."/>
            <person name="Wongsurawat T."/>
            <person name="Nookeaw I."/>
            <person name="Cheawchanlertfa P."/>
            <person name="Kosugi A."/>
            <person name="Cheevadhanarak S."/>
            <person name="Ratanakhanokchai K."/>
        </authorList>
    </citation>
    <scope>NUCLEOTIDE SEQUENCE [LARGE SCALE GENOMIC DNA]</scope>
    <source>
        <strain evidence="3 4">CT4</strain>
    </source>
</reference>
<evidence type="ECO:0000313" key="4">
    <source>
        <dbReference type="Proteomes" id="UP000286268"/>
    </source>
</evidence>
<protein>
    <submittedName>
        <fullName evidence="3">Uncharacterized protein</fullName>
    </submittedName>
</protein>
<sequence length="293" mass="33399">MHKLKNNVLIIVSGTVVLVFVCTVLLERGISLASKSDEGKIYNVSNKVISEKPITSNLSDNHGSGNLKKIELNDKQKNNQQEVNSNIESDKPTKEYLEGYSLGEPVDLNEQEALYQSVKSEINIKKEDAKNIFAKEIYKIFGVNLDIPEKKLSLMGINSGYEWSFYTESEKDKKAYWCILNALTGQCNKFVRVDYNGLSKAEYGAIQSKRAATLDENQLNHYIKLTKDLIIEKNILNANIDSFKNIYLENSIYVGLRPVVVMAVQLDIKRKVEVMFYTDTDELYSIDIFDSWH</sequence>